<sequence length="214" mass="24628">MHSLDGRWTNSLQPPTLQRIFDGLGNKPQGANHSQAFTPGTTKVYDEDIQFDRELSRQSPIPLTSRRRRETDYRQLPSRFLLFESSVSVASSAIMATPARSAIYKHYQRALARWPKDPLRPEIQFQDVLAKRLEKSFAASAAVNEQKELKQLNALYTLLDDRYKTKYRITGSLLEPKSNPTYYTDLMTELEEAPKRSWLGRIGKRLGGLIRITR</sequence>
<dbReference type="RefSeq" id="XP_030994292.1">
    <property type="nucleotide sequence ID" value="XM_031142343.1"/>
</dbReference>
<dbReference type="PANTHER" id="PTHR28250:SF1">
    <property type="entry name" value="CYTOCHROME B PRE-MRNA-PROCESSING PROTEIN 6"/>
    <property type="match status" value="1"/>
</dbReference>
<dbReference type="GO" id="GO:0061671">
    <property type="term" value="C:Cbp3p-Cbp6 complex"/>
    <property type="evidence" value="ECO:0007669"/>
    <property type="project" value="InterPro"/>
</dbReference>
<name>A0A507B6C5_9PEZI</name>
<dbReference type="EMBL" id="SKBQ01000003">
    <property type="protein sequence ID" value="TPX12581.1"/>
    <property type="molecule type" value="Genomic_DNA"/>
</dbReference>
<dbReference type="InParanoid" id="A0A507B6C5"/>
<dbReference type="PANTHER" id="PTHR28250">
    <property type="entry name" value="CYTOCHROME B PRE-MRNA-PROCESSING PROTEIN 6"/>
    <property type="match status" value="1"/>
</dbReference>
<keyword evidence="2" id="KW-1185">Reference proteome</keyword>
<dbReference type="Pfam" id="PF20180">
    <property type="entry name" value="UQCC2_CBP6"/>
    <property type="match status" value="1"/>
</dbReference>
<dbReference type="InterPro" id="IPR037653">
    <property type="entry name" value="Cbp6"/>
</dbReference>
<dbReference type="STRING" id="1093900.A0A507B6C5"/>
<gene>
    <name evidence="1" type="ORF">E0L32_000758</name>
</gene>
<dbReference type="GO" id="GO:0034551">
    <property type="term" value="P:mitochondrial respiratory chain complex III assembly"/>
    <property type="evidence" value="ECO:0007669"/>
    <property type="project" value="TreeGrafter"/>
</dbReference>
<dbReference type="Proteomes" id="UP000319257">
    <property type="component" value="Unassembled WGS sequence"/>
</dbReference>
<proteinExistence type="predicted"/>
<organism evidence="1 2">
    <name type="scientific">Thyridium curvatum</name>
    <dbReference type="NCBI Taxonomy" id="1093900"/>
    <lineage>
        <taxon>Eukaryota</taxon>
        <taxon>Fungi</taxon>
        <taxon>Dikarya</taxon>
        <taxon>Ascomycota</taxon>
        <taxon>Pezizomycotina</taxon>
        <taxon>Sordariomycetes</taxon>
        <taxon>Sordariomycetidae</taxon>
        <taxon>Thyridiales</taxon>
        <taxon>Thyridiaceae</taxon>
        <taxon>Thyridium</taxon>
    </lineage>
</organism>
<dbReference type="AlphaFoldDB" id="A0A507B6C5"/>
<dbReference type="GeneID" id="41968205"/>
<protein>
    <submittedName>
        <fullName evidence="1">Uncharacterized protein</fullName>
    </submittedName>
</protein>
<accession>A0A507B6C5</accession>
<evidence type="ECO:0000313" key="1">
    <source>
        <dbReference type="EMBL" id="TPX12581.1"/>
    </source>
</evidence>
<dbReference type="OrthoDB" id="2107880at2759"/>
<dbReference type="GO" id="GO:0043022">
    <property type="term" value="F:ribosome binding"/>
    <property type="evidence" value="ECO:0007669"/>
    <property type="project" value="InterPro"/>
</dbReference>
<evidence type="ECO:0000313" key="2">
    <source>
        <dbReference type="Proteomes" id="UP000319257"/>
    </source>
</evidence>
<reference evidence="1 2" key="1">
    <citation type="submission" date="2019-06" db="EMBL/GenBank/DDBJ databases">
        <title>Draft genome sequence of the filamentous fungus Phialemoniopsis curvata isolated from diesel fuel.</title>
        <authorList>
            <person name="Varaljay V.A."/>
            <person name="Lyon W.J."/>
            <person name="Crouch A.L."/>
            <person name="Drake C.E."/>
            <person name="Hollomon J.M."/>
            <person name="Nadeau L.J."/>
            <person name="Nunn H.S."/>
            <person name="Stevenson B.S."/>
            <person name="Bojanowski C.L."/>
            <person name="Crookes-Goodson W.J."/>
        </authorList>
    </citation>
    <scope>NUCLEOTIDE SEQUENCE [LARGE SCALE GENOMIC DNA]</scope>
    <source>
        <strain evidence="1 2">D216</strain>
    </source>
</reference>
<comment type="caution">
    <text evidence="1">The sequence shown here is derived from an EMBL/GenBank/DDBJ whole genome shotgun (WGS) entry which is preliminary data.</text>
</comment>